<evidence type="ECO:0000313" key="2">
    <source>
        <dbReference type="Proteomes" id="UP000828118"/>
    </source>
</evidence>
<dbReference type="EMBL" id="MW633168">
    <property type="protein sequence ID" value="QVW28032.1"/>
    <property type="molecule type" value="Genomic_DNA"/>
</dbReference>
<protein>
    <submittedName>
        <fullName evidence="1">Uncharacterized protein</fullName>
    </submittedName>
</protein>
<proteinExistence type="predicted"/>
<sequence length="108" mass="12608">MNNNKLIVSYQKNWDENGTVYTQTVKIPSELLTILNIKINKAIEEKGHPTITDNHRHIFLSPLFLSPLQDGKNYITNTTSKLIRQELGNLWIDTTRYLSDRNTIVEFY</sequence>
<evidence type="ECO:0000313" key="1">
    <source>
        <dbReference type="EMBL" id="QVW28032.1"/>
    </source>
</evidence>
<reference evidence="1 2" key="1">
    <citation type="submission" date="2021-02" db="EMBL/GenBank/DDBJ databases">
        <title>Isolation and Efficacy of Vancomycin Resistant Enterococci-specific Bacteriophages in Wax Moth Larvae Model Galleria mellonella.</title>
        <authorList>
            <person name="El Haddad L."/>
            <person name="Harb C.P."/>
            <person name="Clark J.R."/>
            <person name="Terwilliger A.L."/>
            <person name="Chaftari C."/>
            <person name="Duna M."/>
            <person name="Youssef S."/>
            <person name="Stibich M."/>
            <person name="Maresso A."/>
            <person name="Chemaly R.F."/>
        </authorList>
    </citation>
    <scope>NUCLEOTIDE SEQUENCE [LARGE SCALE GENOMIC DNA]</scope>
</reference>
<dbReference type="Proteomes" id="UP000828118">
    <property type="component" value="Segment"/>
</dbReference>
<organism evidence="1 2">
    <name type="scientific">Enterococcus phage MDA2</name>
    <dbReference type="NCBI Taxonomy" id="2816459"/>
    <lineage>
        <taxon>Viruses</taxon>
        <taxon>Duplodnaviria</taxon>
        <taxon>Heunggongvirae</taxon>
        <taxon>Uroviricota</taxon>
        <taxon>Caudoviricetes</taxon>
        <taxon>Herelleviridae</taxon>
        <taxon>Brockvirinae</taxon>
        <taxon>Kochikohdavirus</taxon>
        <taxon>Kochikohdavirus mda2</taxon>
    </lineage>
</organism>
<keyword evidence="2" id="KW-1185">Reference proteome</keyword>
<accession>A0AAE7RG53</accession>
<name>A0AAE7RG53_9CAUD</name>